<dbReference type="EMBL" id="VMNI01000010">
    <property type="protein sequence ID" value="TVO76139.1"/>
    <property type="molecule type" value="Genomic_DNA"/>
</dbReference>
<organism evidence="3 4">
    <name type="scientific">Denitromonas halophila</name>
    <dbReference type="NCBI Taxonomy" id="1629404"/>
    <lineage>
        <taxon>Bacteria</taxon>
        <taxon>Pseudomonadati</taxon>
        <taxon>Pseudomonadota</taxon>
        <taxon>Betaproteobacteria</taxon>
        <taxon>Rhodocyclales</taxon>
        <taxon>Zoogloeaceae</taxon>
        <taxon>Denitromonas</taxon>
    </lineage>
</organism>
<dbReference type="PANTHER" id="PTHR35004:SF8">
    <property type="entry name" value="TRANSPOSASE RV3428C-RELATED"/>
    <property type="match status" value="1"/>
</dbReference>
<dbReference type="InterPro" id="IPR001584">
    <property type="entry name" value="Integrase_cat-core"/>
</dbReference>
<dbReference type="Gene3D" id="1.10.10.10">
    <property type="entry name" value="Winged helix-like DNA-binding domain superfamily/Winged helix DNA-binding domain"/>
    <property type="match status" value="1"/>
</dbReference>
<dbReference type="GO" id="GO:0015074">
    <property type="term" value="P:DNA integration"/>
    <property type="evidence" value="ECO:0007669"/>
    <property type="project" value="InterPro"/>
</dbReference>
<dbReference type="InterPro" id="IPR036388">
    <property type="entry name" value="WH-like_DNA-bd_sf"/>
</dbReference>
<evidence type="ECO:0000256" key="1">
    <source>
        <dbReference type="ARBA" id="ARBA00009277"/>
    </source>
</evidence>
<dbReference type="AlphaFoldDB" id="A0A558E9H7"/>
<evidence type="ECO:0000313" key="4">
    <source>
        <dbReference type="Proteomes" id="UP000318349"/>
    </source>
</evidence>
<dbReference type="GO" id="GO:0003676">
    <property type="term" value="F:nucleic acid binding"/>
    <property type="evidence" value="ECO:0007669"/>
    <property type="project" value="InterPro"/>
</dbReference>
<dbReference type="Proteomes" id="UP000318349">
    <property type="component" value="Unassembled WGS sequence"/>
</dbReference>
<dbReference type="InterPro" id="IPR054353">
    <property type="entry name" value="IstA-like_C"/>
</dbReference>
<reference evidence="3 4" key="1">
    <citation type="submission" date="2019-07" db="EMBL/GenBank/DDBJ databases">
        <title>The pathways for chlorine oxyanion respiration interact through the shared metabolite chlorate.</title>
        <authorList>
            <person name="Barnum T.P."/>
            <person name="Cheng Y."/>
            <person name="Hill K.A."/>
            <person name="Lucas L.N."/>
            <person name="Carlson H.K."/>
            <person name="Coates J.D."/>
        </authorList>
    </citation>
    <scope>NUCLEOTIDE SEQUENCE [LARGE SCALE GENOMIC DNA]</scope>
    <source>
        <strain evidence="3 4">SFB-1</strain>
    </source>
</reference>
<sequence length="461" mass="52205">MTPSQIRDAVRTLQAQGKSLREISRILRLSRNTVRRIVRARGPAPTEAAAPGVPRAYLKSAFERAHGNVVRMGELLAAEVDLTVSYSTLTRWVREAGLRVAPERAGEYHFRLGEEMQHDTSPHRVTLGDKTVTAQCAGLVLAYSRRLFIQYYPHYTRFEAKQFLLEAVRFMNGACARCVIDNTSVMLAAGAGANAVIAPEMAAFARTLGFEFRAHRVNHPDRKGRIERNFFFVETNFLPGRRFTDFEDLNRQALAWCREVANARPKRALGMSPETAYVLEKPHLQALPPVWPPLYELFERVVDLNGYVSLDANRYSVPERLVGASVTVYKYPDRVEIHHRHGVVATHPRLIGQRDARRTDPAHHPTPTRANRTPAIEAQLRPDSPELEAYARALKQRGHGRAPRALRRLLELQRTYPREPFLAAVRQAAHYGLYDLGRLEKLILQEVAGNFFALNARDDDA</sequence>
<dbReference type="PANTHER" id="PTHR35004">
    <property type="entry name" value="TRANSPOSASE RV3428C-RELATED"/>
    <property type="match status" value="1"/>
</dbReference>
<gene>
    <name evidence="3" type="ORF">FHP89_11845</name>
</gene>
<comment type="caution">
    <text evidence="3">The sequence shown here is derived from an EMBL/GenBank/DDBJ whole genome shotgun (WGS) entry which is preliminary data.</text>
</comment>
<dbReference type="InterPro" id="IPR012337">
    <property type="entry name" value="RNaseH-like_sf"/>
</dbReference>
<dbReference type="NCBIfam" id="NF033546">
    <property type="entry name" value="transpos_IS21"/>
    <property type="match status" value="1"/>
</dbReference>
<dbReference type="Gene3D" id="3.30.420.10">
    <property type="entry name" value="Ribonuclease H-like superfamily/Ribonuclease H"/>
    <property type="match status" value="1"/>
</dbReference>
<evidence type="ECO:0000313" key="3">
    <source>
        <dbReference type="EMBL" id="TVO76139.1"/>
    </source>
</evidence>
<name>A0A558E9H7_9RHOO</name>
<accession>A0A558E9H7</accession>
<dbReference type="PROSITE" id="PS50994">
    <property type="entry name" value="INTEGRASE"/>
    <property type="match status" value="1"/>
</dbReference>
<comment type="similarity">
    <text evidence="1">Belongs to the transposase IS21/IS408/IS1162 family.</text>
</comment>
<dbReference type="SUPFAM" id="SSF53098">
    <property type="entry name" value="Ribonuclease H-like"/>
    <property type="match status" value="1"/>
</dbReference>
<feature type="domain" description="Integrase catalytic" evidence="2">
    <location>
        <begin position="98"/>
        <end position="281"/>
    </location>
</feature>
<protein>
    <submittedName>
        <fullName evidence="3">IS21 family transposase</fullName>
    </submittedName>
</protein>
<dbReference type="Pfam" id="PF22483">
    <property type="entry name" value="Mu-transpos_C_2"/>
    <property type="match status" value="1"/>
</dbReference>
<dbReference type="InterPro" id="IPR036397">
    <property type="entry name" value="RNaseH_sf"/>
</dbReference>
<dbReference type="SUPFAM" id="SSF46689">
    <property type="entry name" value="Homeodomain-like"/>
    <property type="match status" value="1"/>
</dbReference>
<evidence type="ECO:0000259" key="2">
    <source>
        <dbReference type="PROSITE" id="PS50994"/>
    </source>
</evidence>
<proteinExistence type="inferred from homology"/>
<dbReference type="InterPro" id="IPR009057">
    <property type="entry name" value="Homeodomain-like_sf"/>
</dbReference>